<keyword evidence="6 8" id="KW-0539">Nucleus</keyword>
<proteinExistence type="inferred from homology"/>
<dbReference type="SMART" id="SM00389">
    <property type="entry name" value="HOX"/>
    <property type="match status" value="1"/>
</dbReference>
<evidence type="ECO:0000256" key="9">
    <source>
        <dbReference type="SAM" id="MobiDB-lite"/>
    </source>
</evidence>
<keyword evidence="4 8" id="KW-0371">Homeobox</keyword>
<dbReference type="InterPro" id="IPR008422">
    <property type="entry name" value="KN_HD"/>
</dbReference>
<gene>
    <name evidence="11" type="ORF">Micbo1qcDRAFT_171164</name>
</gene>
<organism evidence="11 12">
    <name type="scientific">Microdochium bolleyi</name>
    <dbReference type="NCBI Taxonomy" id="196109"/>
    <lineage>
        <taxon>Eukaryota</taxon>
        <taxon>Fungi</taxon>
        <taxon>Dikarya</taxon>
        <taxon>Ascomycota</taxon>
        <taxon>Pezizomycotina</taxon>
        <taxon>Sordariomycetes</taxon>
        <taxon>Xylariomycetidae</taxon>
        <taxon>Xylariales</taxon>
        <taxon>Microdochiaceae</taxon>
        <taxon>Microdochium</taxon>
    </lineage>
</organism>
<feature type="region of interest" description="Disordered" evidence="9">
    <location>
        <begin position="141"/>
        <end position="175"/>
    </location>
</feature>
<evidence type="ECO:0000313" key="12">
    <source>
        <dbReference type="Proteomes" id="UP000070501"/>
    </source>
</evidence>
<dbReference type="AlphaFoldDB" id="A0A136JK15"/>
<sequence length="393" mass="44769">MSAPQHHLAFHREFSWQEPRPHQTYRPQDESAKVALPSIRQAFPELQLQIQQDPSSRSSTTAAISPATSPGYMYSTGSIKRRRPSAENDREDELSSKIPRLYEGAQILSARHTSPPRQSWHETHPSVLKSVVPAPQPVKQIEGRAEPESRPTLPSLPHLTFDRRTSDLPRLGSVSGDDYANDSIRRASLVHSMSQRDTLPQQELRSSSANYDFHSIHRGQSATVNPSHPPYERTPFTSGPYTRPYHRDPYMRMGELGMSQGIENKQRKRRGNLPKETTDKLRAWFVGHLQHPYPTEDEKQDLMRQTGLQMNQISNWFINARRRQLPTMINNARAESDAMSSRENDDRILPSTERDHFASAKRSAGHLSDGEGSLYDEEVSHHVRSSHIQRGSV</sequence>
<dbReference type="EMBL" id="KQ964245">
    <property type="protein sequence ID" value="KXJ97483.1"/>
    <property type="molecule type" value="Genomic_DNA"/>
</dbReference>
<evidence type="ECO:0000256" key="4">
    <source>
        <dbReference type="ARBA" id="ARBA00023155"/>
    </source>
</evidence>
<evidence type="ECO:0000256" key="5">
    <source>
        <dbReference type="ARBA" id="ARBA00023163"/>
    </source>
</evidence>
<evidence type="ECO:0000259" key="10">
    <source>
        <dbReference type="PROSITE" id="PS50071"/>
    </source>
</evidence>
<evidence type="ECO:0000313" key="11">
    <source>
        <dbReference type="EMBL" id="KXJ97483.1"/>
    </source>
</evidence>
<dbReference type="Gene3D" id="1.10.10.60">
    <property type="entry name" value="Homeodomain-like"/>
    <property type="match status" value="1"/>
</dbReference>
<reference evidence="12" key="1">
    <citation type="submission" date="2016-02" db="EMBL/GenBank/DDBJ databases">
        <title>Draft genome sequence of Microdochium bolleyi, a fungal endophyte of beachgrass.</title>
        <authorList>
            <consortium name="DOE Joint Genome Institute"/>
            <person name="David A.S."/>
            <person name="May G."/>
            <person name="Haridas S."/>
            <person name="Lim J."/>
            <person name="Wang M."/>
            <person name="Labutti K."/>
            <person name="Lipzen A."/>
            <person name="Barry K."/>
            <person name="Grigoriev I.V."/>
        </authorList>
    </citation>
    <scope>NUCLEOTIDE SEQUENCE [LARGE SCALE GENOMIC DNA]</scope>
    <source>
        <strain evidence="12">J235TASD1</strain>
    </source>
</reference>
<dbReference type="Pfam" id="PF05920">
    <property type="entry name" value="Homeobox_KN"/>
    <property type="match status" value="1"/>
</dbReference>
<dbReference type="InterPro" id="IPR009057">
    <property type="entry name" value="Homeodomain-like_sf"/>
</dbReference>
<dbReference type="GO" id="GO:0006355">
    <property type="term" value="P:regulation of DNA-templated transcription"/>
    <property type="evidence" value="ECO:0007669"/>
    <property type="project" value="InterPro"/>
</dbReference>
<evidence type="ECO:0000256" key="6">
    <source>
        <dbReference type="ARBA" id="ARBA00023242"/>
    </source>
</evidence>
<evidence type="ECO:0000256" key="2">
    <source>
        <dbReference type="ARBA" id="ARBA00023015"/>
    </source>
</evidence>
<dbReference type="PROSITE" id="PS50071">
    <property type="entry name" value="HOMEOBOX_2"/>
    <property type="match status" value="1"/>
</dbReference>
<dbReference type="SUPFAM" id="SSF46689">
    <property type="entry name" value="Homeodomain-like"/>
    <property type="match status" value="1"/>
</dbReference>
<feature type="domain" description="Homeobox" evidence="10">
    <location>
        <begin position="264"/>
        <end position="327"/>
    </location>
</feature>
<dbReference type="FunFam" id="1.10.10.60:FF:000059">
    <property type="entry name" value="TGFB-induced factor homeobox 1"/>
    <property type="match status" value="1"/>
</dbReference>
<dbReference type="Proteomes" id="UP000070501">
    <property type="component" value="Unassembled WGS sequence"/>
</dbReference>
<comment type="similarity">
    <text evidence="7">Belongs to the TALE/TGIF homeobox family.</text>
</comment>
<feature type="region of interest" description="Disordered" evidence="9">
    <location>
        <begin position="50"/>
        <end position="94"/>
    </location>
</feature>
<feature type="compositionally biased region" description="Low complexity" evidence="9">
    <location>
        <begin position="54"/>
        <end position="70"/>
    </location>
</feature>
<dbReference type="InterPro" id="IPR050224">
    <property type="entry name" value="TALE_homeobox"/>
</dbReference>
<dbReference type="PANTHER" id="PTHR11850">
    <property type="entry name" value="HOMEOBOX PROTEIN TRANSCRIPTION FACTORS"/>
    <property type="match status" value="1"/>
</dbReference>
<keyword evidence="2" id="KW-0805">Transcription regulation</keyword>
<dbReference type="InterPro" id="IPR001356">
    <property type="entry name" value="HD"/>
</dbReference>
<dbReference type="CDD" id="cd00086">
    <property type="entry name" value="homeodomain"/>
    <property type="match status" value="1"/>
</dbReference>
<dbReference type="STRING" id="196109.A0A136JK15"/>
<feature type="DNA-binding region" description="Homeobox" evidence="8">
    <location>
        <begin position="266"/>
        <end position="328"/>
    </location>
</feature>
<keyword evidence="5" id="KW-0804">Transcription</keyword>
<feature type="region of interest" description="Disordered" evidence="9">
    <location>
        <begin position="352"/>
        <end position="393"/>
    </location>
</feature>
<dbReference type="GO" id="GO:0005634">
    <property type="term" value="C:nucleus"/>
    <property type="evidence" value="ECO:0007669"/>
    <property type="project" value="UniProtKB-SubCell"/>
</dbReference>
<keyword evidence="12" id="KW-1185">Reference proteome</keyword>
<evidence type="ECO:0000256" key="1">
    <source>
        <dbReference type="ARBA" id="ARBA00004123"/>
    </source>
</evidence>
<name>A0A136JK15_9PEZI</name>
<dbReference type="InParanoid" id="A0A136JK15"/>
<protein>
    <recommendedName>
        <fullName evidence="10">Homeobox domain-containing protein</fullName>
    </recommendedName>
</protein>
<feature type="region of interest" description="Disordered" evidence="9">
    <location>
        <begin position="1"/>
        <end position="34"/>
    </location>
</feature>
<dbReference type="OrthoDB" id="10056939at2759"/>
<evidence type="ECO:0000256" key="7">
    <source>
        <dbReference type="ARBA" id="ARBA00038021"/>
    </source>
</evidence>
<evidence type="ECO:0000256" key="8">
    <source>
        <dbReference type="PROSITE-ProRule" id="PRU00108"/>
    </source>
</evidence>
<evidence type="ECO:0000256" key="3">
    <source>
        <dbReference type="ARBA" id="ARBA00023125"/>
    </source>
</evidence>
<accession>A0A136JK15</accession>
<feature type="compositionally biased region" description="Basic and acidic residues" evidence="9">
    <location>
        <begin position="10"/>
        <end position="32"/>
    </location>
</feature>
<dbReference type="GO" id="GO:0003677">
    <property type="term" value="F:DNA binding"/>
    <property type="evidence" value="ECO:0007669"/>
    <property type="project" value="UniProtKB-UniRule"/>
</dbReference>
<comment type="subcellular location">
    <subcellularLocation>
        <location evidence="1 8">Nucleus</location>
    </subcellularLocation>
</comment>
<feature type="region of interest" description="Disordered" evidence="9">
    <location>
        <begin position="219"/>
        <end position="244"/>
    </location>
</feature>
<keyword evidence="3 8" id="KW-0238">DNA-binding</keyword>